<protein>
    <recommendedName>
        <fullName evidence="16">Platelet endothelial cell adhesion molecule</fullName>
    </recommendedName>
</protein>
<dbReference type="Gene3D" id="2.60.40.10">
    <property type="entry name" value="Immunoglobulins"/>
    <property type="match status" value="3"/>
</dbReference>
<feature type="region of interest" description="Disordered" evidence="17">
    <location>
        <begin position="661"/>
        <end position="694"/>
    </location>
</feature>
<comment type="subcellular location">
    <subcellularLocation>
        <location evidence="2">Cell junction</location>
    </subcellularLocation>
    <subcellularLocation>
        <location evidence="1">Cell membrane</location>
        <topology evidence="1">Single-pass type I membrane protein</topology>
    </subcellularLocation>
    <subcellularLocation>
        <location evidence="3">Membrane raft</location>
    </subcellularLocation>
</comment>
<evidence type="ECO:0000256" key="11">
    <source>
        <dbReference type="ARBA" id="ARBA00022989"/>
    </source>
</evidence>
<keyword evidence="12 18" id="KW-0472">Membrane</keyword>
<dbReference type="Pfam" id="PF13895">
    <property type="entry name" value="Ig_2"/>
    <property type="match status" value="1"/>
</dbReference>
<evidence type="ECO:0000256" key="1">
    <source>
        <dbReference type="ARBA" id="ARBA00004251"/>
    </source>
</evidence>
<feature type="domain" description="Ig-like" evidence="20">
    <location>
        <begin position="17"/>
        <end position="114"/>
    </location>
</feature>
<reference evidence="21" key="1">
    <citation type="submission" date="2019-06" db="EMBL/GenBank/DDBJ databases">
        <authorList>
            <consortium name="Wellcome Sanger Institute Data Sharing"/>
        </authorList>
    </citation>
    <scope>NUCLEOTIDE SEQUENCE [LARGE SCALE GENOMIC DNA]</scope>
</reference>
<keyword evidence="11 18" id="KW-1133">Transmembrane helix</keyword>
<dbReference type="InterPro" id="IPR050488">
    <property type="entry name" value="Ig_Fc_receptor"/>
</dbReference>
<evidence type="ECO:0000256" key="13">
    <source>
        <dbReference type="ARBA" id="ARBA00023157"/>
    </source>
</evidence>
<reference evidence="21" key="3">
    <citation type="submission" date="2025-09" db="UniProtKB">
        <authorList>
            <consortium name="Ensembl"/>
        </authorList>
    </citation>
    <scope>IDENTIFICATION</scope>
</reference>
<name>A0A667X140_9TELE</name>
<dbReference type="GO" id="GO:0004888">
    <property type="term" value="F:transmembrane signaling receptor activity"/>
    <property type="evidence" value="ECO:0007669"/>
    <property type="project" value="TreeGrafter"/>
</dbReference>
<evidence type="ECO:0000256" key="3">
    <source>
        <dbReference type="ARBA" id="ARBA00004285"/>
    </source>
</evidence>
<evidence type="ECO:0000256" key="6">
    <source>
        <dbReference type="ARBA" id="ARBA00022692"/>
    </source>
</evidence>
<evidence type="ECO:0000313" key="22">
    <source>
        <dbReference type="Proteomes" id="UP000472263"/>
    </source>
</evidence>
<evidence type="ECO:0000313" key="21">
    <source>
        <dbReference type="Ensembl" id="ENSMMDP00005007683.1"/>
    </source>
</evidence>
<dbReference type="InterPro" id="IPR003598">
    <property type="entry name" value="Ig_sub2"/>
</dbReference>
<dbReference type="PANTHER" id="PTHR11481">
    <property type="entry name" value="IMMUNOGLOBULIN FC RECEPTOR"/>
    <property type="match status" value="1"/>
</dbReference>
<feature type="transmembrane region" description="Helical" evidence="18">
    <location>
        <begin position="588"/>
        <end position="607"/>
    </location>
</feature>
<keyword evidence="22" id="KW-1185">Reference proteome</keyword>
<dbReference type="GO" id="GO:0070161">
    <property type="term" value="C:anchoring junction"/>
    <property type="evidence" value="ECO:0007669"/>
    <property type="project" value="UniProtKB-SubCell"/>
</dbReference>
<keyword evidence="13" id="KW-1015">Disulfide bond</keyword>
<dbReference type="FunCoup" id="A0A667X140">
    <property type="interactions" value="1154"/>
</dbReference>
<dbReference type="Pfam" id="PF13927">
    <property type="entry name" value="Ig_3"/>
    <property type="match status" value="1"/>
</dbReference>
<dbReference type="AlphaFoldDB" id="A0A667X140"/>
<evidence type="ECO:0000256" key="5">
    <source>
        <dbReference type="ARBA" id="ARBA00022553"/>
    </source>
</evidence>
<evidence type="ECO:0000259" key="20">
    <source>
        <dbReference type="PROSITE" id="PS50835"/>
    </source>
</evidence>
<keyword evidence="4" id="KW-1003">Cell membrane</keyword>
<sequence length="694" mass="76490">MCVCVCVCVFVCVTFWPKAYTINTVGLRILPNKTVESGTLVGLSCEVSVSHDPSLQLTHIFQFLRYDVPVHSVNTTDTKALYKLSPARAADSGTYECKVTVMEKSRTSDQQKLTVTGLQTPVLQLSKTVLYEREELIGTCSAPEEKGALTFYFYEEQVGPSGNSSETRLDLRLPGDRLLYCNYEIPTLSEAGRSMDSKQDSTLHISPIMNVLPSTTVYEGDIIEVVCKVVSPPASVEVYLTKDNTILQKANIGLSHRYTAKAGDSGELVCKAELGSMQKETYKTVTIKDLFSKPLLTVEPRDIFEGERFKLTCSVSSYAAQRIDRETIQFSIYRDDILLSKSHTYSAVAHSSQNGNYTCKASVTTQNNDFVKKIATLVVKTKVPVSQPTLSVVGGTVVLGKPFLLKCHSENGSLPITYSLYASKQKQHLQLDVKEVRKPGDQAVFNISGIQSRLDISKFFCKANNNQFKPEMRSSEDQLQHTAKIIEPVLKPMLTTHPTGDVSEGNRLTLVCLVKGGSPPINFTWYHSKREGALDSQTSPNDRASYTIPDVTGEHGGEYYCMSNNQANEIKRSNTVTVGVKLAGWKQGLIALFCILLIGALVLVFVIKKGLLPFKRNKTSELSVKSASTKVERLSLTQAEVNEAANGKVCYTDTESFIMSDDQNSVASPEGPETQYTEVQTKQVDPSRGETVPL</sequence>
<evidence type="ECO:0000256" key="14">
    <source>
        <dbReference type="ARBA" id="ARBA00023180"/>
    </source>
</evidence>
<evidence type="ECO:0000256" key="7">
    <source>
        <dbReference type="ARBA" id="ARBA00022729"/>
    </source>
</evidence>
<dbReference type="InterPro" id="IPR007110">
    <property type="entry name" value="Ig-like_dom"/>
</dbReference>
<accession>A0A667X140</accession>
<keyword evidence="15" id="KW-0393">Immunoglobulin domain</keyword>
<dbReference type="InterPro" id="IPR040878">
    <property type="entry name" value="IL-40-like_Ig"/>
</dbReference>
<proteinExistence type="predicted"/>
<evidence type="ECO:0000256" key="15">
    <source>
        <dbReference type="ARBA" id="ARBA00023319"/>
    </source>
</evidence>
<evidence type="ECO:0000256" key="10">
    <source>
        <dbReference type="ARBA" id="ARBA00022949"/>
    </source>
</evidence>
<organism evidence="21 22">
    <name type="scientific">Myripristis murdjan</name>
    <name type="common">pinecone soldierfish</name>
    <dbReference type="NCBI Taxonomy" id="586833"/>
    <lineage>
        <taxon>Eukaryota</taxon>
        <taxon>Metazoa</taxon>
        <taxon>Chordata</taxon>
        <taxon>Craniata</taxon>
        <taxon>Vertebrata</taxon>
        <taxon>Euteleostomi</taxon>
        <taxon>Actinopterygii</taxon>
        <taxon>Neopterygii</taxon>
        <taxon>Teleostei</taxon>
        <taxon>Neoteleostei</taxon>
        <taxon>Acanthomorphata</taxon>
        <taxon>Holocentriformes</taxon>
        <taxon>Holocentridae</taxon>
        <taxon>Myripristis</taxon>
    </lineage>
</organism>
<keyword evidence="6 18" id="KW-0812">Transmembrane</keyword>
<evidence type="ECO:0000256" key="18">
    <source>
        <dbReference type="SAM" id="Phobius"/>
    </source>
</evidence>
<feature type="compositionally biased region" description="Polar residues" evidence="17">
    <location>
        <begin position="674"/>
        <end position="684"/>
    </location>
</feature>
<dbReference type="InterPro" id="IPR013783">
    <property type="entry name" value="Ig-like_fold"/>
</dbReference>
<dbReference type="GO" id="GO:0006955">
    <property type="term" value="P:immune response"/>
    <property type="evidence" value="ECO:0007669"/>
    <property type="project" value="TreeGrafter"/>
</dbReference>
<evidence type="ECO:0000256" key="16">
    <source>
        <dbReference type="ARBA" id="ARBA00049765"/>
    </source>
</evidence>
<feature type="domain" description="Ig-like" evidence="20">
    <location>
        <begin position="492"/>
        <end position="577"/>
    </location>
</feature>
<evidence type="ECO:0000256" key="8">
    <source>
        <dbReference type="ARBA" id="ARBA00022737"/>
    </source>
</evidence>
<reference evidence="21" key="2">
    <citation type="submission" date="2025-08" db="UniProtKB">
        <authorList>
            <consortium name="Ensembl"/>
        </authorList>
    </citation>
    <scope>IDENTIFICATION</scope>
</reference>
<dbReference type="GO" id="GO:0007166">
    <property type="term" value="P:cell surface receptor signaling pathway"/>
    <property type="evidence" value="ECO:0007669"/>
    <property type="project" value="TreeGrafter"/>
</dbReference>
<dbReference type="GeneTree" id="ENSGT01140000282577"/>
<evidence type="ECO:0000256" key="9">
    <source>
        <dbReference type="ARBA" id="ARBA00022889"/>
    </source>
</evidence>
<keyword evidence="9" id="KW-0130">Cell adhesion</keyword>
<keyword evidence="10" id="KW-0965">Cell junction</keyword>
<feature type="domain" description="Ig-like" evidence="20">
    <location>
        <begin position="294"/>
        <end position="375"/>
    </location>
</feature>
<dbReference type="Pfam" id="PF17736">
    <property type="entry name" value="Ig_C17orf99"/>
    <property type="match status" value="1"/>
</dbReference>
<dbReference type="SMART" id="SM00409">
    <property type="entry name" value="IG"/>
    <property type="match status" value="4"/>
</dbReference>
<keyword evidence="14" id="KW-0325">Glycoprotein</keyword>
<keyword evidence="5" id="KW-0597">Phosphoprotein</keyword>
<dbReference type="PROSITE" id="PS50835">
    <property type="entry name" value="IG_LIKE"/>
    <property type="match status" value="4"/>
</dbReference>
<keyword evidence="8" id="KW-0677">Repeat</keyword>
<dbReference type="SUPFAM" id="SSF48726">
    <property type="entry name" value="Immunoglobulin"/>
    <property type="match status" value="4"/>
</dbReference>
<evidence type="ECO:0000256" key="19">
    <source>
        <dbReference type="SAM" id="SignalP"/>
    </source>
</evidence>
<dbReference type="PANTHER" id="PTHR11481:SF5">
    <property type="entry name" value="PLATELET ENDOTHELIAL CELL ADHESION MOLECULE"/>
    <property type="match status" value="1"/>
</dbReference>
<dbReference type="Ensembl" id="ENSMMDT00005007905.1">
    <property type="protein sequence ID" value="ENSMMDP00005007683.1"/>
    <property type="gene ID" value="ENSMMDG00005004214.1"/>
</dbReference>
<feature type="domain" description="Ig-like" evidence="20">
    <location>
        <begin position="207"/>
        <end position="286"/>
    </location>
</feature>
<feature type="signal peptide" evidence="19">
    <location>
        <begin position="1"/>
        <end position="21"/>
    </location>
</feature>
<dbReference type="SMART" id="SM00408">
    <property type="entry name" value="IGc2"/>
    <property type="match status" value="2"/>
</dbReference>
<evidence type="ECO:0000256" key="4">
    <source>
        <dbReference type="ARBA" id="ARBA00022475"/>
    </source>
</evidence>
<dbReference type="InParanoid" id="A0A667X140"/>
<dbReference type="GO" id="GO:0009897">
    <property type="term" value="C:external side of plasma membrane"/>
    <property type="evidence" value="ECO:0007669"/>
    <property type="project" value="TreeGrafter"/>
</dbReference>
<evidence type="ECO:0000256" key="2">
    <source>
        <dbReference type="ARBA" id="ARBA00004282"/>
    </source>
</evidence>
<evidence type="ECO:0000256" key="12">
    <source>
        <dbReference type="ARBA" id="ARBA00023136"/>
    </source>
</evidence>
<dbReference type="InterPro" id="IPR036179">
    <property type="entry name" value="Ig-like_dom_sf"/>
</dbReference>
<keyword evidence="7 19" id="KW-0732">Signal</keyword>
<dbReference type="Proteomes" id="UP000472263">
    <property type="component" value="Chromosome 8"/>
</dbReference>
<evidence type="ECO:0000256" key="17">
    <source>
        <dbReference type="SAM" id="MobiDB-lite"/>
    </source>
</evidence>
<dbReference type="InterPro" id="IPR003599">
    <property type="entry name" value="Ig_sub"/>
</dbReference>
<feature type="chain" id="PRO_5025403232" description="Platelet endothelial cell adhesion molecule" evidence="19">
    <location>
        <begin position="22"/>
        <end position="694"/>
    </location>
</feature>
<dbReference type="GO" id="GO:0045121">
    <property type="term" value="C:membrane raft"/>
    <property type="evidence" value="ECO:0007669"/>
    <property type="project" value="UniProtKB-SubCell"/>
</dbReference>
<dbReference type="GO" id="GO:0098742">
    <property type="term" value="P:cell-cell adhesion via plasma-membrane adhesion molecules"/>
    <property type="evidence" value="ECO:0007669"/>
    <property type="project" value="TreeGrafter"/>
</dbReference>